<dbReference type="EMBL" id="BOOG01000062">
    <property type="protein sequence ID" value="GIH72772.1"/>
    <property type="molecule type" value="Genomic_DNA"/>
</dbReference>
<organism evidence="4 5">
    <name type="scientific">Sphaerimonospora thailandensis</name>
    <dbReference type="NCBI Taxonomy" id="795644"/>
    <lineage>
        <taxon>Bacteria</taxon>
        <taxon>Bacillati</taxon>
        <taxon>Actinomycetota</taxon>
        <taxon>Actinomycetes</taxon>
        <taxon>Streptosporangiales</taxon>
        <taxon>Streptosporangiaceae</taxon>
        <taxon>Sphaerimonospora</taxon>
    </lineage>
</organism>
<name>A0A8J3RBQ7_9ACTN</name>
<evidence type="ECO:0000313" key="4">
    <source>
        <dbReference type="EMBL" id="GIH72772.1"/>
    </source>
</evidence>
<feature type="transmembrane region" description="Helical" evidence="2">
    <location>
        <begin position="92"/>
        <end position="116"/>
    </location>
</feature>
<protein>
    <recommendedName>
        <fullName evidence="3">DUF4190 domain-containing protein</fullName>
    </recommendedName>
</protein>
<sequence length="125" mass="12992">MTENNPYPSVPYQQPGQHPQPYQAGPHPPPYGYQPMYVQAPPTSGYATASLVMGILGILGGWCAFGIPCFLAVILGHVALSETKNGRKGGHGMAIAGLILGYIVAIPALLIAIFAFGGATLDSTP</sequence>
<proteinExistence type="predicted"/>
<keyword evidence="2" id="KW-0812">Transmembrane</keyword>
<evidence type="ECO:0000313" key="5">
    <source>
        <dbReference type="Proteomes" id="UP000610966"/>
    </source>
</evidence>
<dbReference type="AlphaFoldDB" id="A0A8J3RBQ7"/>
<keyword evidence="2" id="KW-1133">Transmembrane helix</keyword>
<evidence type="ECO:0000259" key="3">
    <source>
        <dbReference type="Pfam" id="PF13828"/>
    </source>
</evidence>
<keyword evidence="5" id="KW-1185">Reference proteome</keyword>
<dbReference type="RefSeq" id="WP_204018420.1">
    <property type="nucleotide sequence ID" value="NZ_BOOG01000062.1"/>
</dbReference>
<gene>
    <name evidence="4" type="ORF">Mth01_50250</name>
</gene>
<keyword evidence="2" id="KW-0472">Membrane</keyword>
<evidence type="ECO:0000256" key="2">
    <source>
        <dbReference type="SAM" id="Phobius"/>
    </source>
</evidence>
<accession>A0A8J3RBQ7</accession>
<feature type="transmembrane region" description="Helical" evidence="2">
    <location>
        <begin position="51"/>
        <end position="80"/>
    </location>
</feature>
<evidence type="ECO:0000256" key="1">
    <source>
        <dbReference type="SAM" id="MobiDB-lite"/>
    </source>
</evidence>
<feature type="compositionally biased region" description="Low complexity" evidence="1">
    <location>
        <begin position="11"/>
        <end position="25"/>
    </location>
</feature>
<dbReference type="InterPro" id="IPR025241">
    <property type="entry name" value="DUF4190"/>
</dbReference>
<dbReference type="Proteomes" id="UP000610966">
    <property type="component" value="Unassembled WGS sequence"/>
</dbReference>
<dbReference type="Pfam" id="PF13828">
    <property type="entry name" value="DUF4190"/>
    <property type="match status" value="1"/>
</dbReference>
<feature type="region of interest" description="Disordered" evidence="1">
    <location>
        <begin position="1"/>
        <end position="28"/>
    </location>
</feature>
<feature type="domain" description="DUF4190" evidence="3">
    <location>
        <begin position="46"/>
        <end position="107"/>
    </location>
</feature>
<comment type="caution">
    <text evidence="4">The sequence shown here is derived from an EMBL/GenBank/DDBJ whole genome shotgun (WGS) entry which is preliminary data.</text>
</comment>
<reference evidence="4" key="1">
    <citation type="submission" date="2021-01" db="EMBL/GenBank/DDBJ databases">
        <title>Whole genome shotgun sequence of Sphaerimonospora thailandensis NBRC 107569.</title>
        <authorList>
            <person name="Komaki H."/>
            <person name="Tamura T."/>
        </authorList>
    </citation>
    <scope>NUCLEOTIDE SEQUENCE</scope>
    <source>
        <strain evidence="4">NBRC 107569</strain>
    </source>
</reference>